<dbReference type="CDD" id="cd00093">
    <property type="entry name" value="HTH_XRE"/>
    <property type="match status" value="1"/>
</dbReference>
<dbReference type="AlphaFoldDB" id="A0A1M5XF21"/>
<dbReference type="InterPro" id="IPR013096">
    <property type="entry name" value="Cupin_2"/>
</dbReference>
<dbReference type="InterPro" id="IPR011051">
    <property type="entry name" value="RmlC_Cupin_sf"/>
</dbReference>
<dbReference type="PROSITE" id="PS50943">
    <property type="entry name" value="HTH_CROC1"/>
    <property type="match status" value="1"/>
</dbReference>
<keyword evidence="1" id="KW-0805">Transcription regulation</keyword>
<evidence type="ECO:0000256" key="3">
    <source>
        <dbReference type="ARBA" id="ARBA00023163"/>
    </source>
</evidence>
<dbReference type="CDD" id="cd02209">
    <property type="entry name" value="cupin_XRE_C"/>
    <property type="match status" value="1"/>
</dbReference>
<protein>
    <submittedName>
        <fullName evidence="5">Transcriptional regulator, XRE family with cupin sensor</fullName>
    </submittedName>
</protein>
<evidence type="ECO:0000259" key="4">
    <source>
        <dbReference type="PROSITE" id="PS50943"/>
    </source>
</evidence>
<dbReference type="Proteomes" id="UP000183995">
    <property type="component" value="Unassembled WGS sequence"/>
</dbReference>
<dbReference type="OrthoDB" id="9781521at2"/>
<dbReference type="SUPFAM" id="SSF47413">
    <property type="entry name" value="lambda repressor-like DNA-binding domains"/>
    <property type="match status" value="1"/>
</dbReference>
<keyword evidence="2" id="KW-0238">DNA-binding</keyword>
<dbReference type="Gene3D" id="2.60.120.10">
    <property type="entry name" value="Jelly Rolls"/>
    <property type="match status" value="1"/>
</dbReference>
<dbReference type="InterPro" id="IPR010982">
    <property type="entry name" value="Lambda_DNA-bd_dom_sf"/>
</dbReference>
<dbReference type="PANTHER" id="PTHR46797">
    <property type="entry name" value="HTH-TYPE TRANSCRIPTIONAL REGULATOR"/>
    <property type="match status" value="1"/>
</dbReference>
<dbReference type="EMBL" id="FQXV01000005">
    <property type="protein sequence ID" value="SHH98148.1"/>
    <property type="molecule type" value="Genomic_DNA"/>
</dbReference>
<dbReference type="GO" id="GO:0003700">
    <property type="term" value="F:DNA-binding transcription factor activity"/>
    <property type="evidence" value="ECO:0007669"/>
    <property type="project" value="TreeGrafter"/>
</dbReference>
<dbReference type="InterPro" id="IPR001387">
    <property type="entry name" value="Cro/C1-type_HTH"/>
</dbReference>
<dbReference type="Pfam" id="PF01381">
    <property type="entry name" value="HTH_3"/>
    <property type="match status" value="1"/>
</dbReference>
<dbReference type="InterPro" id="IPR050807">
    <property type="entry name" value="TransReg_Diox_bact_type"/>
</dbReference>
<proteinExistence type="predicted"/>
<name>A0A1M5XF21_9FIRM</name>
<dbReference type="InterPro" id="IPR014710">
    <property type="entry name" value="RmlC-like_jellyroll"/>
</dbReference>
<dbReference type="PANTHER" id="PTHR46797:SF23">
    <property type="entry name" value="HTH-TYPE TRANSCRIPTIONAL REGULATOR SUTR"/>
    <property type="match status" value="1"/>
</dbReference>
<organism evidence="5 6">
    <name type="scientific">Sporobacter termitidis DSM 10068</name>
    <dbReference type="NCBI Taxonomy" id="1123282"/>
    <lineage>
        <taxon>Bacteria</taxon>
        <taxon>Bacillati</taxon>
        <taxon>Bacillota</taxon>
        <taxon>Clostridia</taxon>
        <taxon>Eubacteriales</taxon>
        <taxon>Oscillospiraceae</taxon>
        <taxon>Sporobacter</taxon>
    </lineage>
</organism>
<dbReference type="SMART" id="SM00530">
    <property type="entry name" value="HTH_XRE"/>
    <property type="match status" value="1"/>
</dbReference>
<keyword evidence="3" id="KW-0804">Transcription</keyword>
<evidence type="ECO:0000313" key="6">
    <source>
        <dbReference type="Proteomes" id="UP000183995"/>
    </source>
</evidence>
<dbReference type="Pfam" id="PF07883">
    <property type="entry name" value="Cupin_2"/>
    <property type="match status" value="1"/>
</dbReference>
<gene>
    <name evidence="5" type="ORF">SAMN02745823_01747</name>
</gene>
<evidence type="ECO:0000313" key="5">
    <source>
        <dbReference type="EMBL" id="SHH98148.1"/>
    </source>
</evidence>
<evidence type="ECO:0000256" key="2">
    <source>
        <dbReference type="ARBA" id="ARBA00023125"/>
    </source>
</evidence>
<dbReference type="GO" id="GO:0003677">
    <property type="term" value="F:DNA binding"/>
    <property type="evidence" value="ECO:0007669"/>
    <property type="project" value="UniProtKB-KW"/>
</dbReference>
<dbReference type="RefSeq" id="WP_073077815.1">
    <property type="nucleotide sequence ID" value="NZ_FQXV01000005.1"/>
</dbReference>
<feature type="domain" description="HTH cro/C1-type" evidence="4">
    <location>
        <begin position="12"/>
        <end position="66"/>
    </location>
</feature>
<evidence type="ECO:0000256" key="1">
    <source>
        <dbReference type="ARBA" id="ARBA00023015"/>
    </source>
</evidence>
<keyword evidence="6" id="KW-1185">Reference proteome</keyword>
<dbReference type="SUPFAM" id="SSF51182">
    <property type="entry name" value="RmlC-like cupins"/>
    <property type="match status" value="1"/>
</dbReference>
<dbReference type="Gene3D" id="1.10.260.40">
    <property type="entry name" value="lambda repressor-like DNA-binding domains"/>
    <property type="match status" value="1"/>
</dbReference>
<dbReference type="STRING" id="1123282.SAMN02745823_01747"/>
<sequence>MDYLNENVAINLRNIRKGKQMSLDALASETGLSKSMLGQIERGEANPTLATLGKITSGLRVSLMDLVGAPREEVYIIRKETLSPVKEEKGHYKNYAYFPYEEDRDFEIYSLELTPGGRYVCTSHGENTMEYIIVFSGELRIDIEGESYSLGPGDAIRLYSDKNHIYFNSGDAPTRFYMLFTWR</sequence>
<reference evidence="5 6" key="1">
    <citation type="submission" date="2016-11" db="EMBL/GenBank/DDBJ databases">
        <authorList>
            <person name="Jaros S."/>
            <person name="Januszkiewicz K."/>
            <person name="Wedrychowicz H."/>
        </authorList>
    </citation>
    <scope>NUCLEOTIDE SEQUENCE [LARGE SCALE GENOMIC DNA]</scope>
    <source>
        <strain evidence="5 6">DSM 10068</strain>
    </source>
</reference>
<accession>A0A1M5XF21</accession>
<dbReference type="GO" id="GO:0005829">
    <property type="term" value="C:cytosol"/>
    <property type="evidence" value="ECO:0007669"/>
    <property type="project" value="TreeGrafter"/>
</dbReference>